<dbReference type="AlphaFoldDB" id="A0A2U3HYK7"/>
<evidence type="ECO:0008006" key="3">
    <source>
        <dbReference type="Google" id="ProtNLM"/>
    </source>
</evidence>
<name>A0A2U3HYK7_9BURK</name>
<dbReference type="RefSeq" id="WP_106852698.1">
    <property type="nucleotide sequence ID" value="NZ_OGTP01000001.1"/>
</dbReference>
<proteinExistence type="predicted"/>
<dbReference type="EMBL" id="OGTP01000001">
    <property type="protein sequence ID" value="SPB12881.1"/>
    <property type="molecule type" value="Genomic_DNA"/>
</dbReference>
<organism evidence="1 2">
    <name type="scientific">Caballeronia novacaledonica</name>
    <dbReference type="NCBI Taxonomy" id="1544861"/>
    <lineage>
        <taxon>Bacteria</taxon>
        <taxon>Pseudomonadati</taxon>
        <taxon>Pseudomonadota</taxon>
        <taxon>Betaproteobacteria</taxon>
        <taxon>Burkholderiales</taxon>
        <taxon>Burkholderiaceae</taxon>
        <taxon>Caballeronia</taxon>
    </lineage>
</organism>
<evidence type="ECO:0000313" key="1">
    <source>
        <dbReference type="EMBL" id="SPB12881.1"/>
    </source>
</evidence>
<sequence>MITEDATRSIEQIFEQAAGSRLCPRGYAAVEVTQIDMARHREMLQPHALVLTISSLTFRLLFVLHYADDEATRACYLGTDRDQPLSDVLMELVNLCCGSMNQQLVVHFPDLGMSTPYALSSRCIDFIGELKPDHVWAYELRAGEAARLGVTLCVCAKAAVDFTAGDMAEQGEGELELF</sequence>
<protein>
    <recommendedName>
        <fullName evidence="3">Chemotaxis phosphatase CheX-like domain-containing protein</fullName>
    </recommendedName>
</protein>
<gene>
    <name evidence="1" type="ORF">NOV72_00185</name>
</gene>
<dbReference type="OrthoDB" id="8717392at2"/>
<reference evidence="2" key="1">
    <citation type="submission" date="2018-01" db="EMBL/GenBank/DDBJ databases">
        <authorList>
            <person name="Peeters C."/>
        </authorList>
    </citation>
    <scope>NUCLEOTIDE SEQUENCE [LARGE SCALE GENOMIC DNA]</scope>
</reference>
<dbReference type="Proteomes" id="UP000238169">
    <property type="component" value="Unassembled WGS sequence"/>
</dbReference>
<evidence type="ECO:0000313" key="2">
    <source>
        <dbReference type="Proteomes" id="UP000238169"/>
    </source>
</evidence>
<keyword evidence="2" id="KW-1185">Reference proteome</keyword>
<accession>A0A2U3HYK7</accession>